<keyword evidence="2" id="KW-1185">Reference proteome</keyword>
<dbReference type="RefSeq" id="WP_343331485.1">
    <property type="nucleotide sequence ID" value="NZ_JAPOHD010000005.1"/>
</dbReference>
<sequence>MKNQILIVSFVLALFLSGCNSSKKTDEVASYSYEEEKVEMSAELKAKMPDWVEEGKICYGLVVQITEDNVPVKGKAIKAKVVQIGEDAVKMKALETVSLMEVEGCSKMGISKGETWDENDGDFYLTREEAINRLKEMKVYKDSGKVTVD</sequence>
<accession>A0A9X3F246</accession>
<gene>
    <name evidence="1" type="ORF">OU798_02280</name>
</gene>
<reference evidence="1" key="1">
    <citation type="submission" date="2022-11" db="EMBL/GenBank/DDBJ databases">
        <title>Marilongibacter aestuarii gen. nov., sp. nov., isolated from tidal flat sediment.</title>
        <authorList>
            <person name="Jiayan W."/>
        </authorList>
    </citation>
    <scope>NUCLEOTIDE SEQUENCE</scope>
    <source>
        <strain evidence="1">Z1-6</strain>
    </source>
</reference>
<protein>
    <recommendedName>
        <fullName evidence="3">Lipoprotein</fullName>
    </recommendedName>
</protein>
<evidence type="ECO:0000313" key="2">
    <source>
        <dbReference type="Proteomes" id="UP001145087"/>
    </source>
</evidence>
<proteinExistence type="predicted"/>
<dbReference type="PROSITE" id="PS51257">
    <property type="entry name" value="PROKAR_LIPOPROTEIN"/>
    <property type="match status" value="1"/>
</dbReference>
<evidence type="ECO:0008006" key="3">
    <source>
        <dbReference type="Google" id="ProtNLM"/>
    </source>
</evidence>
<organism evidence="1 2">
    <name type="scientific">Draconibacterium aestuarii</name>
    <dbReference type="NCBI Taxonomy" id="2998507"/>
    <lineage>
        <taxon>Bacteria</taxon>
        <taxon>Pseudomonadati</taxon>
        <taxon>Bacteroidota</taxon>
        <taxon>Bacteroidia</taxon>
        <taxon>Marinilabiliales</taxon>
        <taxon>Prolixibacteraceae</taxon>
        <taxon>Draconibacterium</taxon>
    </lineage>
</organism>
<dbReference type="Proteomes" id="UP001145087">
    <property type="component" value="Unassembled WGS sequence"/>
</dbReference>
<name>A0A9X3F246_9BACT</name>
<dbReference type="AlphaFoldDB" id="A0A9X3F246"/>
<evidence type="ECO:0000313" key="1">
    <source>
        <dbReference type="EMBL" id="MCY1719149.1"/>
    </source>
</evidence>
<comment type="caution">
    <text evidence="1">The sequence shown here is derived from an EMBL/GenBank/DDBJ whole genome shotgun (WGS) entry which is preliminary data.</text>
</comment>
<dbReference type="EMBL" id="JAPOHD010000005">
    <property type="protein sequence ID" value="MCY1719149.1"/>
    <property type="molecule type" value="Genomic_DNA"/>
</dbReference>